<evidence type="ECO:0000256" key="3">
    <source>
        <dbReference type="ARBA" id="ARBA00022801"/>
    </source>
</evidence>
<dbReference type="GO" id="GO:0004065">
    <property type="term" value="F:arylsulfatase activity"/>
    <property type="evidence" value="ECO:0007669"/>
    <property type="project" value="UniProtKB-EC"/>
</dbReference>
<dbReference type="AlphaFoldDB" id="A0A564ZIW1"/>
<dbReference type="PANTHER" id="PTHR42693:SF43">
    <property type="entry name" value="BLL2667 PROTEIN"/>
    <property type="match status" value="1"/>
</dbReference>
<dbReference type="GO" id="GO:0046872">
    <property type="term" value="F:metal ion binding"/>
    <property type="evidence" value="ECO:0007669"/>
    <property type="project" value="UniProtKB-KW"/>
</dbReference>
<dbReference type="EC" id="3.1.6.1" evidence="6"/>
<feature type="domain" description="Sulfatase N-terminal" evidence="5">
    <location>
        <begin position="74"/>
        <end position="488"/>
    </location>
</feature>
<sequence length="807" mass="89222">MDTIALQYRRLGLLGPLLIALVLPAFWVGNTWAEAPRHAVLPAHEPAFKGKIGRTYRESQPDKIPITKAPAGAPNILVILIDDAGFGSWSTFGGQIPTPNLDRLAKTGLSYTRFHTTALCSPTRAALLTGRNHHSVGTGVVTEMGTAYPGYSGLAPKSAAMVSEVLRQSGYSTAFIGKNHNVPDWETSVSGPFDRWPGLQGFDHFYGFIGGEANQWAPGIYRDHQRVEMEIPKGKEGRYTLNDALADETVSYIYQQKSVTPDRPFFIYYAPGATHAPHHVPREWIDKFKGQFDQGWDRYREETFRRQLKLGVIPPGTKLTPRPKEIPAYDSLTRDQKRVAARLMEAFAAYTAQTDDEVGRVLDAIEQVGHLNNTLVFWIIGDNGASMEGTPFGAFNELAALGGIREDPVFIVQHLDEIGGPKAYNHFPVGWAWAMNTPFQWGKQVASHFGGTRNPMVIAWPDRIKQRGIRTQFHHVIDIVPTILEAAKIPKPKEVNGVRQKPIEGVSMMYSFDRANAEGTRTVQYFELLGNRGIYKNGWFAAVRHGRLPWMMGLGSSVGLDEDTWELYDLTHDFSQSDDLAAKHPRRLEELQQAFWVEAKQYQVLPLDDRLAERFNPALRPSLIEGRTVFTYYSGARISDSSAAPTQNRSHTITAHLDIPQDGADGVLVAVGGVAGGFSFHIKDKHPVYEYRFGPVPTKVTSSEPLASGPNVIRMEFRYDGGGLGKGATVSLFVNDRKVAAGRLDATIWTGKYSADETFDIGADTGSPVSDDYASPNRFGGTIKKVIVSLGEPTPTVADQKTLKDIE</sequence>
<dbReference type="Gene3D" id="3.30.1120.10">
    <property type="match status" value="1"/>
</dbReference>
<keyword evidence="7" id="KW-1185">Reference proteome</keyword>
<comment type="similarity">
    <text evidence="1">Belongs to the sulfatase family.</text>
</comment>
<evidence type="ECO:0000313" key="6">
    <source>
        <dbReference type="EMBL" id="VUZ84582.1"/>
    </source>
</evidence>
<evidence type="ECO:0000256" key="2">
    <source>
        <dbReference type="ARBA" id="ARBA00022723"/>
    </source>
</evidence>
<protein>
    <submittedName>
        <fullName evidence="6">Arylsulfatase</fullName>
        <ecNumber evidence="6">3.1.6.1</ecNumber>
    </submittedName>
</protein>
<evidence type="ECO:0000259" key="5">
    <source>
        <dbReference type="Pfam" id="PF00884"/>
    </source>
</evidence>
<dbReference type="PANTHER" id="PTHR42693">
    <property type="entry name" value="ARYLSULFATASE FAMILY MEMBER"/>
    <property type="match status" value="1"/>
</dbReference>
<dbReference type="Pfam" id="PF00884">
    <property type="entry name" value="Sulfatase"/>
    <property type="match status" value="1"/>
</dbReference>
<gene>
    <name evidence="6" type="primary">atsA_3</name>
    <name evidence="6" type="ORF">MELA_00955</name>
</gene>
<evidence type="ECO:0000313" key="7">
    <source>
        <dbReference type="Proteomes" id="UP000334340"/>
    </source>
</evidence>
<dbReference type="SUPFAM" id="SSF53649">
    <property type="entry name" value="Alkaline phosphatase-like"/>
    <property type="match status" value="1"/>
</dbReference>
<dbReference type="EMBL" id="CABIKM010000015">
    <property type="protein sequence ID" value="VUZ84582.1"/>
    <property type="molecule type" value="Genomic_DNA"/>
</dbReference>
<keyword evidence="4" id="KW-0106">Calcium</keyword>
<proteinExistence type="inferred from homology"/>
<organism evidence="6 7">
    <name type="scientific">Candidatus Methylomirabilis lanthanidiphila</name>
    <dbReference type="NCBI Taxonomy" id="2211376"/>
    <lineage>
        <taxon>Bacteria</taxon>
        <taxon>Candidatus Methylomirabilota</taxon>
        <taxon>Candidatus Methylomirabilia</taxon>
        <taxon>Candidatus Methylomirabilales</taxon>
        <taxon>Candidatus Methylomirabilaceae</taxon>
        <taxon>Candidatus Methylomirabilis</taxon>
    </lineage>
</organism>
<dbReference type="Proteomes" id="UP000334340">
    <property type="component" value="Unassembled WGS sequence"/>
</dbReference>
<name>A0A564ZIW1_9BACT</name>
<evidence type="ECO:0000256" key="1">
    <source>
        <dbReference type="ARBA" id="ARBA00008779"/>
    </source>
</evidence>
<dbReference type="Gene3D" id="3.40.720.10">
    <property type="entry name" value="Alkaline Phosphatase, subunit A"/>
    <property type="match status" value="1"/>
</dbReference>
<dbReference type="CDD" id="cd16025">
    <property type="entry name" value="PAS_like"/>
    <property type="match status" value="1"/>
</dbReference>
<dbReference type="InterPro" id="IPR017850">
    <property type="entry name" value="Alkaline_phosphatase_core_sf"/>
</dbReference>
<dbReference type="PROSITE" id="PS00523">
    <property type="entry name" value="SULFATASE_1"/>
    <property type="match status" value="1"/>
</dbReference>
<keyword evidence="3 6" id="KW-0378">Hydrolase</keyword>
<keyword evidence="2" id="KW-0479">Metal-binding</keyword>
<dbReference type="InterPro" id="IPR000917">
    <property type="entry name" value="Sulfatase_N"/>
</dbReference>
<dbReference type="InterPro" id="IPR024607">
    <property type="entry name" value="Sulfatase_CS"/>
</dbReference>
<reference evidence="6 7" key="1">
    <citation type="submission" date="2019-07" db="EMBL/GenBank/DDBJ databases">
        <authorList>
            <person name="Cremers G."/>
        </authorList>
    </citation>
    <scope>NUCLEOTIDE SEQUENCE [LARGE SCALE GENOMIC DNA]</scope>
</reference>
<dbReference type="InterPro" id="IPR050738">
    <property type="entry name" value="Sulfatase"/>
</dbReference>
<evidence type="ECO:0000256" key="4">
    <source>
        <dbReference type="ARBA" id="ARBA00022837"/>
    </source>
</evidence>
<accession>A0A564ZIW1</accession>